<dbReference type="Proteomes" id="UP001177003">
    <property type="component" value="Chromosome 8"/>
</dbReference>
<gene>
    <name evidence="3" type="ORF">LSALG_LOCUS36726</name>
</gene>
<keyword evidence="4" id="KW-1185">Reference proteome</keyword>
<dbReference type="GO" id="GO:0005829">
    <property type="term" value="C:cytosol"/>
    <property type="evidence" value="ECO:0007669"/>
    <property type="project" value="TreeGrafter"/>
</dbReference>
<dbReference type="Pfam" id="PF00012">
    <property type="entry name" value="HSP70"/>
    <property type="match status" value="1"/>
</dbReference>
<reference evidence="3" key="1">
    <citation type="submission" date="2023-04" db="EMBL/GenBank/DDBJ databases">
        <authorList>
            <person name="Vijverberg K."/>
            <person name="Xiong W."/>
            <person name="Schranz E."/>
        </authorList>
    </citation>
    <scope>NUCLEOTIDE SEQUENCE</scope>
</reference>
<protein>
    <recommendedName>
        <fullName evidence="5">Heat shock protein 70</fullName>
    </recommendedName>
</protein>
<name>A0AA36EJ09_LACSI</name>
<accession>A0AA36EJ09</accession>
<evidence type="ECO:0000256" key="1">
    <source>
        <dbReference type="ARBA" id="ARBA00022741"/>
    </source>
</evidence>
<dbReference type="GO" id="GO:0005524">
    <property type="term" value="F:ATP binding"/>
    <property type="evidence" value="ECO:0007669"/>
    <property type="project" value="UniProtKB-KW"/>
</dbReference>
<dbReference type="PANTHER" id="PTHR45639">
    <property type="entry name" value="HSC70CB, ISOFORM G-RELATED"/>
    <property type="match status" value="1"/>
</dbReference>
<evidence type="ECO:0008006" key="5">
    <source>
        <dbReference type="Google" id="ProtNLM"/>
    </source>
</evidence>
<dbReference type="GO" id="GO:0140662">
    <property type="term" value="F:ATP-dependent protein folding chaperone"/>
    <property type="evidence" value="ECO:0007669"/>
    <property type="project" value="InterPro"/>
</dbReference>
<dbReference type="PANTHER" id="PTHR45639:SF10">
    <property type="entry name" value="HEAT SHOCK 70 KDA PROTEIN 16 ISOFORM X1"/>
    <property type="match status" value="1"/>
</dbReference>
<evidence type="ECO:0000313" key="3">
    <source>
        <dbReference type="EMBL" id="CAI9297943.1"/>
    </source>
</evidence>
<sequence>MSVVGFDIGGENCVIAAAKNCGIDVLLNDESNRETPFVFVAVEGAIGKEGIGDIRSPPDKGDPQMRFDGLVLQSNIKRNEVDLLDRGFDIVDMPDEDRGLVIVVVCQNK</sequence>
<dbReference type="AlphaFoldDB" id="A0AA36EJ09"/>
<dbReference type="EMBL" id="OX465084">
    <property type="protein sequence ID" value="CAI9297943.1"/>
    <property type="molecule type" value="Genomic_DNA"/>
</dbReference>
<proteinExistence type="predicted"/>
<evidence type="ECO:0000313" key="4">
    <source>
        <dbReference type="Proteomes" id="UP001177003"/>
    </source>
</evidence>
<dbReference type="GO" id="GO:0005634">
    <property type="term" value="C:nucleus"/>
    <property type="evidence" value="ECO:0007669"/>
    <property type="project" value="TreeGrafter"/>
</dbReference>
<organism evidence="3 4">
    <name type="scientific">Lactuca saligna</name>
    <name type="common">Willowleaf lettuce</name>
    <dbReference type="NCBI Taxonomy" id="75948"/>
    <lineage>
        <taxon>Eukaryota</taxon>
        <taxon>Viridiplantae</taxon>
        <taxon>Streptophyta</taxon>
        <taxon>Embryophyta</taxon>
        <taxon>Tracheophyta</taxon>
        <taxon>Spermatophyta</taxon>
        <taxon>Magnoliopsida</taxon>
        <taxon>eudicotyledons</taxon>
        <taxon>Gunneridae</taxon>
        <taxon>Pentapetalae</taxon>
        <taxon>asterids</taxon>
        <taxon>campanulids</taxon>
        <taxon>Asterales</taxon>
        <taxon>Asteraceae</taxon>
        <taxon>Cichorioideae</taxon>
        <taxon>Cichorieae</taxon>
        <taxon>Lactucinae</taxon>
        <taxon>Lactuca</taxon>
    </lineage>
</organism>
<keyword evidence="2" id="KW-0067">ATP-binding</keyword>
<dbReference type="InterPro" id="IPR043129">
    <property type="entry name" value="ATPase_NBD"/>
</dbReference>
<dbReference type="SUPFAM" id="SSF53067">
    <property type="entry name" value="Actin-like ATPase domain"/>
    <property type="match status" value="1"/>
</dbReference>
<dbReference type="Gene3D" id="3.30.420.40">
    <property type="match status" value="1"/>
</dbReference>
<keyword evidence="1" id="KW-0547">Nucleotide-binding</keyword>
<evidence type="ECO:0000256" key="2">
    <source>
        <dbReference type="ARBA" id="ARBA00022840"/>
    </source>
</evidence>
<dbReference type="InterPro" id="IPR013126">
    <property type="entry name" value="Hsp_70_fam"/>
</dbReference>